<reference evidence="1" key="1">
    <citation type="journal article" date="2022" name="bioRxiv">
        <title>Sequencing and chromosome-scale assembly of the giantPleurodeles waltlgenome.</title>
        <authorList>
            <person name="Brown T."/>
            <person name="Elewa A."/>
            <person name="Iarovenko S."/>
            <person name="Subramanian E."/>
            <person name="Araus A.J."/>
            <person name="Petzold A."/>
            <person name="Susuki M."/>
            <person name="Suzuki K.-i.T."/>
            <person name="Hayashi T."/>
            <person name="Toyoda A."/>
            <person name="Oliveira C."/>
            <person name="Osipova E."/>
            <person name="Leigh N.D."/>
            <person name="Simon A."/>
            <person name="Yun M.H."/>
        </authorList>
    </citation>
    <scope>NUCLEOTIDE SEQUENCE</scope>
    <source>
        <strain evidence="1">20211129_DDA</strain>
        <tissue evidence="1">Liver</tissue>
    </source>
</reference>
<organism evidence="1 2">
    <name type="scientific">Pleurodeles waltl</name>
    <name type="common">Iberian ribbed newt</name>
    <dbReference type="NCBI Taxonomy" id="8319"/>
    <lineage>
        <taxon>Eukaryota</taxon>
        <taxon>Metazoa</taxon>
        <taxon>Chordata</taxon>
        <taxon>Craniata</taxon>
        <taxon>Vertebrata</taxon>
        <taxon>Euteleostomi</taxon>
        <taxon>Amphibia</taxon>
        <taxon>Batrachia</taxon>
        <taxon>Caudata</taxon>
        <taxon>Salamandroidea</taxon>
        <taxon>Salamandridae</taxon>
        <taxon>Pleurodelinae</taxon>
        <taxon>Pleurodeles</taxon>
    </lineage>
</organism>
<evidence type="ECO:0000313" key="1">
    <source>
        <dbReference type="EMBL" id="KAJ1131640.1"/>
    </source>
</evidence>
<dbReference type="AlphaFoldDB" id="A0AAV7PUE3"/>
<proteinExistence type="predicted"/>
<comment type="caution">
    <text evidence="1">The sequence shown here is derived from an EMBL/GenBank/DDBJ whole genome shotgun (WGS) entry which is preliminary data.</text>
</comment>
<accession>A0AAV7PUE3</accession>
<dbReference type="Proteomes" id="UP001066276">
    <property type="component" value="Chromosome 7"/>
</dbReference>
<evidence type="ECO:0000313" key="2">
    <source>
        <dbReference type="Proteomes" id="UP001066276"/>
    </source>
</evidence>
<name>A0AAV7PUE3_PLEWA</name>
<dbReference type="EMBL" id="JANPWB010000011">
    <property type="protein sequence ID" value="KAJ1131640.1"/>
    <property type="molecule type" value="Genomic_DNA"/>
</dbReference>
<protein>
    <submittedName>
        <fullName evidence="1">Uncharacterized protein</fullName>
    </submittedName>
</protein>
<sequence length="88" mass="9000">MPRAISAARPRPPLLCAGGPQPPAGSALFHGCSSPGGGGASTGLHRCPGLYRRPIPSVAGAASRLSPIQLRISRAGRRALLACVRHAW</sequence>
<gene>
    <name evidence="1" type="ORF">NDU88_009975</name>
</gene>
<keyword evidence="2" id="KW-1185">Reference proteome</keyword>